<feature type="transmembrane region" description="Helical" evidence="1">
    <location>
        <begin position="42"/>
        <end position="67"/>
    </location>
</feature>
<comment type="caution">
    <text evidence="2">The sequence shown here is derived from an EMBL/GenBank/DDBJ whole genome shotgun (WGS) entry which is preliminary data.</text>
</comment>
<reference evidence="2 3" key="1">
    <citation type="submission" date="2017-09" db="EMBL/GenBank/DDBJ databases">
        <title>Mesorhizobum sanjuanii sp. nov. isolated from nodules of Lotus tenuis in saline-alkaline lowlands of Flooding Pampa.</title>
        <authorList>
            <person name="Sannazzaro A.I."/>
            <person name="Torres Tejerizo G.A."/>
            <person name="Fontana F."/>
            <person name="Cumpa Velazquez L.M."/>
            <person name="Hansen L."/>
            <person name="Pistorio M."/>
            <person name="Estrella M.J."/>
        </authorList>
    </citation>
    <scope>NUCLEOTIDE SEQUENCE [LARGE SCALE GENOMIC DNA]</scope>
    <source>
        <strain evidence="2 3">BSA136</strain>
    </source>
</reference>
<accession>A0A2A6FE24</accession>
<dbReference type="AlphaFoldDB" id="A0A2A6FE24"/>
<dbReference type="InterPro" id="IPR016410">
    <property type="entry name" value="Phage_imm"/>
</dbReference>
<evidence type="ECO:0000313" key="2">
    <source>
        <dbReference type="EMBL" id="PDQ20084.1"/>
    </source>
</evidence>
<evidence type="ECO:0000313" key="3">
    <source>
        <dbReference type="Proteomes" id="UP000219182"/>
    </source>
</evidence>
<feature type="transmembrane region" description="Helical" evidence="1">
    <location>
        <begin position="12"/>
        <end position="36"/>
    </location>
</feature>
<dbReference type="Proteomes" id="UP000219182">
    <property type="component" value="Unassembled WGS sequence"/>
</dbReference>
<proteinExistence type="predicted"/>
<dbReference type="Pfam" id="PF14373">
    <property type="entry name" value="Imm_superinfect"/>
    <property type="match status" value="1"/>
</dbReference>
<name>A0A2A6FE24_9HYPH</name>
<keyword evidence="1" id="KW-1133">Transmembrane helix</keyword>
<organism evidence="2 3">
    <name type="scientific">Mesorhizobium sanjuanii</name>
    <dbReference type="NCBI Taxonomy" id="2037900"/>
    <lineage>
        <taxon>Bacteria</taxon>
        <taxon>Pseudomonadati</taxon>
        <taxon>Pseudomonadota</taxon>
        <taxon>Alphaproteobacteria</taxon>
        <taxon>Hyphomicrobiales</taxon>
        <taxon>Phyllobacteriaceae</taxon>
        <taxon>Mesorhizobium</taxon>
    </lineage>
</organism>
<evidence type="ECO:0000256" key="1">
    <source>
        <dbReference type="SAM" id="Phobius"/>
    </source>
</evidence>
<feature type="transmembrane region" description="Helical" evidence="1">
    <location>
        <begin position="74"/>
        <end position="98"/>
    </location>
</feature>
<protein>
    <submittedName>
        <fullName evidence="2">Uncharacterized protein</fullName>
    </submittedName>
</protein>
<dbReference type="EMBL" id="NWQG01000097">
    <property type="protein sequence ID" value="PDQ20084.1"/>
    <property type="molecule type" value="Genomic_DNA"/>
</dbReference>
<keyword evidence="3" id="KW-1185">Reference proteome</keyword>
<sequence length="147" mass="15794">MLGRCRHNEIDATINGVATLGSLAPFGLFSTSAYGADDSLDAGYALIGTFLLFAAIIYELPAIIAFARGHPNRWLILVRCTALAGTGIVWLGCLIWAFKALHLADDPSGWRRVRFESCCQRRSAGAAGGFTDVHTSGYIATNVPRPH</sequence>
<keyword evidence="1" id="KW-0472">Membrane</keyword>
<keyword evidence="1" id="KW-0812">Transmembrane</keyword>
<gene>
    <name evidence="2" type="ORF">CN311_16085</name>
</gene>